<gene>
    <name evidence="2" type="ORF">DV515_00007789</name>
</gene>
<evidence type="ECO:0000256" key="1">
    <source>
        <dbReference type="SAM" id="SignalP"/>
    </source>
</evidence>
<protein>
    <submittedName>
        <fullName evidence="2">Uncharacterized protein</fullName>
    </submittedName>
</protein>
<dbReference type="PANTHER" id="PTHR47709:SF2">
    <property type="entry name" value="SHORT TRANSMEMBRANE MITOCHONDRIAL PROTEIN 1"/>
    <property type="match status" value="1"/>
</dbReference>
<evidence type="ECO:0000313" key="2">
    <source>
        <dbReference type="EMBL" id="RLW01827.1"/>
    </source>
</evidence>
<dbReference type="AlphaFoldDB" id="A0A3L8SHV0"/>
<evidence type="ECO:0000313" key="3">
    <source>
        <dbReference type="Proteomes" id="UP000276834"/>
    </source>
</evidence>
<accession>A0A3L8SHV0</accession>
<organism evidence="2 3">
    <name type="scientific">Chloebia gouldiae</name>
    <name type="common">Gouldian finch</name>
    <name type="synonym">Erythrura gouldiae</name>
    <dbReference type="NCBI Taxonomy" id="44316"/>
    <lineage>
        <taxon>Eukaryota</taxon>
        <taxon>Metazoa</taxon>
        <taxon>Chordata</taxon>
        <taxon>Craniata</taxon>
        <taxon>Vertebrata</taxon>
        <taxon>Euteleostomi</taxon>
        <taxon>Archelosauria</taxon>
        <taxon>Archosauria</taxon>
        <taxon>Dinosauria</taxon>
        <taxon>Saurischia</taxon>
        <taxon>Theropoda</taxon>
        <taxon>Coelurosauria</taxon>
        <taxon>Aves</taxon>
        <taxon>Neognathae</taxon>
        <taxon>Neoaves</taxon>
        <taxon>Telluraves</taxon>
        <taxon>Australaves</taxon>
        <taxon>Passeriformes</taxon>
        <taxon>Passeroidea</taxon>
        <taxon>Passeridae</taxon>
        <taxon>Chloebia</taxon>
    </lineage>
</organism>
<dbReference type="InterPro" id="IPR027854">
    <property type="entry name" value="STMP1"/>
</dbReference>
<dbReference type="EMBL" id="QUSF01000021">
    <property type="protein sequence ID" value="RLW01827.1"/>
    <property type="molecule type" value="Genomic_DNA"/>
</dbReference>
<keyword evidence="3" id="KW-1185">Reference proteome</keyword>
<feature type="chain" id="PRO_5018187218" evidence="1">
    <location>
        <begin position="17"/>
        <end position="309"/>
    </location>
</feature>
<feature type="signal peptide" evidence="1">
    <location>
        <begin position="1"/>
        <end position="16"/>
    </location>
</feature>
<comment type="caution">
    <text evidence="2">The sequence shown here is derived from an EMBL/GenBank/DDBJ whole genome shotgun (WGS) entry which is preliminary data.</text>
</comment>
<feature type="non-terminal residue" evidence="2">
    <location>
        <position position="309"/>
    </location>
</feature>
<name>A0A3L8SHV0_CHLGU</name>
<dbReference type="OrthoDB" id="2012160at2759"/>
<reference evidence="2 3" key="1">
    <citation type="journal article" date="2018" name="Proc. R. Soc. B">
        <title>A non-coding region near Follistatin controls head colour polymorphism in the Gouldian finch.</title>
        <authorList>
            <person name="Toomey M.B."/>
            <person name="Marques C.I."/>
            <person name="Andrade P."/>
            <person name="Araujo P.M."/>
            <person name="Sabatino S."/>
            <person name="Gazda M.A."/>
            <person name="Afonso S."/>
            <person name="Lopes R.J."/>
            <person name="Corbo J.C."/>
            <person name="Carneiro M."/>
        </authorList>
    </citation>
    <scope>NUCLEOTIDE SEQUENCE [LARGE SCALE GENOMIC DNA]</scope>
    <source>
        <strain evidence="2">Red01</strain>
        <tissue evidence="2">Muscle</tissue>
    </source>
</reference>
<dbReference type="Pfam" id="PF15054">
    <property type="entry name" value="DUF4535"/>
    <property type="match status" value="1"/>
</dbReference>
<dbReference type="Proteomes" id="UP000276834">
    <property type="component" value="Unassembled WGS sequence"/>
</dbReference>
<sequence>MLLLLLRFLCLGFTLGNVVGMYLAQNYDIPNIAKKLEDFKKDVEAKKKPPNDKTTASRITWWDMAVTSASSCECGSMPRAPKQEKQSAGEIPCLSPLQMPLYQSPIVLPAVVMTSHSSSAFTSSWSTASTIGITMAVVEVLESHMESTVVQHIKQRSNLECSMGKHGESEAAEKGGEDFDALIHFPFFFPASALCADDPVSPSPVPLILLMELGNLESCEARRWPRAVVHNHECCGPQSCSSTEPVATARAGNNTAQHCNEVSIVTPTLQMRNLRQKEGRPCSQDGNEPFTHCSHALEVPVQTARSEGE</sequence>
<keyword evidence="1" id="KW-0732">Signal</keyword>
<proteinExistence type="predicted"/>
<dbReference type="PANTHER" id="PTHR47709">
    <property type="entry name" value="SHORT TRANSMEMBRANE MITOCHONDRIAL PROTEIN 1"/>
    <property type="match status" value="1"/>
</dbReference>